<dbReference type="OMA" id="HEFVEMS"/>
<organism evidence="3 4">
    <name type="scientific">Cryptococcus deuterogattii (strain R265)</name>
    <name type="common">Cryptococcus gattii VGII (strain R265)</name>
    <dbReference type="NCBI Taxonomy" id="294750"/>
    <lineage>
        <taxon>Eukaryota</taxon>
        <taxon>Fungi</taxon>
        <taxon>Dikarya</taxon>
        <taxon>Basidiomycota</taxon>
        <taxon>Agaricomycotina</taxon>
        <taxon>Tremellomycetes</taxon>
        <taxon>Tremellales</taxon>
        <taxon>Cryptococcaceae</taxon>
        <taxon>Cryptococcus</taxon>
        <taxon>Cryptococcus gattii species complex</taxon>
    </lineage>
</organism>
<name>A0A095EM22_CRYD2</name>
<evidence type="ECO:0000313" key="3">
    <source>
        <dbReference type="EMBL" id="KGB78143.1"/>
    </source>
</evidence>
<dbReference type="PANTHER" id="PTHR12161:SF5">
    <property type="entry name" value="IST1 HOMOLOG"/>
    <property type="match status" value="1"/>
</dbReference>
<dbReference type="HOGENOM" id="CLU_037652_2_0_1"/>
<feature type="compositionally biased region" description="Basic and acidic residues" evidence="2">
    <location>
        <begin position="218"/>
        <end position="229"/>
    </location>
</feature>
<gene>
    <name evidence="3" type="ORF">CNBG_4230</name>
</gene>
<dbReference type="RefSeq" id="XP_062883912.1">
    <property type="nucleotide sequence ID" value="XM_063028185.1"/>
</dbReference>
<evidence type="ECO:0000256" key="1">
    <source>
        <dbReference type="ARBA" id="ARBA00005536"/>
    </source>
</evidence>
<dbReference type="AlphaFoldDB" id="A0A095EM22"/>
<protein>
    <recommendedName>
        <fullName evidence="5">DUF292-domain-containing protein</fullName>
    </recommendedName>
</protein>
<comment type="similarity">
    <text evidence="1">Belongs to the IST1 family.</text>
</comment>
<proteinExistence type="inferred from homology"/>
<keyword evidence="4" id="KW-1185">Reference proteome</keyword>
<dbReference type="VEuPathDB" id="FungiDB:CNBG_4230"/>
<dbReference type="EMBL" id="CP025764">
    <property type="protein sequence ID" value="KGB78143.1"/>
    <property type="molecule type" value="Genomic_DNA"/>
</dbReference>
<dbReference type="Pfam" id="PF03398">
    <property type="entry name" value="Ist1"/>
    <property type="match status" value="1"/>
</dbReference>
<reference evidence="3 4" key="2">
    <citation type="journal article" date="2018" name="Proc. Natl. Acad. Sci.">
        <title>RNAi is a critical determinant of centromere evolution in closely related fungi.</title>
        <authorList>
            <person name="Yadav V."/>
            <person name="Sun S."/>
            <person name="Billmyre R.B."/>
            <person name="Thimmappa B.C."/>
            <person name="Shea T."/>
            <person name="Lintner R."/>
            <person name="Bakkeren G."/>
            <person name="Cuomo C.A."/>
            <person name="Heitman J."/>
            <person name="Sanyal K."/>
        </authorList>
    </citation>
    <scope>NUCLEOTIDE SEQUENCE [LARGE SCALE GENOMIC DNA]</scope>
    <source>
        <strain evidence="3 4">R265</strain>
    </source>
</reference>
<dbReference type="STRING" id="294750.A0A095EM22"/>
<accession>A0A095EM22</accession>
<dbReference type="KEGG" id="cdeu:CNBG_4230"/>
<feature type="compositionally biased region" description="Basic and acidic residues" evidence="2">
    <location>
        <begin position="239"/>
        <end position="252"/>
    </location>
</feature>
<evidence type="ECO:0008006" key="5">
    <source>
        <dbReference type="Google" id="ProtNLM"/>
    </source>
</evidence>
<dbReference type="OrthoDB" id="29853at2759"/>
<feature type="compositionally biased region" description="Acidic residues" evidence="2">
    <location>
        <begin position="208"/>
        <end position="217"/>
    </location>
</feature>
<evidence type="ECO:0000256" key="2">
    <source>
        <dbReference type="SAM" id="MobiDB-lite"/>
    </source>
</evidence>
<dbReference type="Proteomes" id="UP000029445">
    <property type="component" value="Chromosome 6"/>
</dbReference>
<feature type="compositionally biased region" description="Basic and acidic residues" evidence="2">
    <location>
        <begin position="189"/>
        <end position="207"/>
    </location>
</feature>
<dbReference type="GO" id="GO:0015031">
    <property type="term" value="P:protein transport"/>
    <property type="evidence" value="ECO:0007669"/>
    <property type="project" value="InterPro"/>
</dbReference>
<evidence type="ECO:0000313" key="4">
    <source>
        <dbReference type="Proteomes" id="UP000029445"/>
    </source>
</evidence>
<dbReference type="FunFam" id="1.20.1260.60:FF:000002">
    <property type="entry name" value="Vacuolar protein sorting-associated protein IST1"/>
    <property type="match status" value="1"/>
</dbReference>
<feature type="region of interest" description="Disordered" evidence="2">
    <location>
        <begin position="184"/>
        <end position="252"/>
    </location>
</feature>
<dbReference type="Gene3D" id="1.20.1260.60">
    <property type="entry name" value="Vacuolar protein sorting-associated protein Ist1"/>
    <property type="match status" value="1"/>
</dbReference>
<sequence>MPPWNAPRTKVQIKLAIQRLRTLQQKKSALAKSSRREIADLLAKGRVETCRLRVEGLIQDDIYVELLELLELYLEMLQARFNILEASPATEPDPSISDAVCSIVYAAPRTELKELQVLREILMHRFGRTFALGLLPTEPPPPTVPARVAHKLKLFTPGEELVDAYLWEIAKSYKVDWVPAGLGVGEGEGGDREDHGGAGVKEEGKEDKEDEDADDRDGDGGDRERKEQEEEKECQTSPKKVETVKETKLTEEEELAQRFERLKNL</sequence>
<dbReference type="InterPro" id="IPR005061">
    <property type="entry name" value="Ist1"/>
</dbReference>
<dbReference type="GeneID" id="88180460"/>
<reference evidence="3 4" key="1">
    <citation type="journal article" date="2011" name="MBio">
        <title>Genome variation in Cryptococcus gattii, an emerging pathogen of immunocompetent hosts.</title>
        <authorList>
            <person name="D'Souza C.A."/>
            <person name="Kronstad J.W."/>
            <person name="Taylor G."/>
            <person name="Warren R."/>
            <person name="Yuen M."/>
            <person name="Hu G."/>
            <person name="Jung W.H."/>
            <person name="Sham A."/>
            <person name="Kidd S.E."/>
            <person name="Tangen K."/>
            <person name="Lee N."/>
            <person name="Zeilmaker T."/>
            <person name="Sawkins J."/>
            <person name="McVicker G."/>
            <person name="Shah S."/>
            <person name="Gnerre S."/>
            <person name="Griggs A."/>
            <person name="Zeng Q."/>
            <person name="Bartlett K."/>
            <person name="Li W."/>
            <person name="Wang X."/>
            <person name="Heitman J."/>
            <person name="Stajich J.E."/>
            <person name="Fraser J.A."/>
            <person name="Meyer W."/>
            <person name="Carter D."/>
            <person name="Schein J."/>
            <person name="Krzywinski M."/>
            <person name="Kwon-Chung K.J."/>
            <person name="Varma A."/>
            <person name="Wang J."/>
            <person name="Brunham R."/>
            <person name="Fyfe M."/>
            <person name="Ouellette B.F."/>
            <person name="Siddiqui A."/>
            <person name="Marra M."/>
            <person name="Jones S."/>
            <person name="Holt R."/>
            <person name="Birren B.W."/>
            <person name="Galagan J.E."/>
            <person name="Cuomo C.A."/>
        </authorList>
    </citation>
    <scope>NUCLEOTIDE SEQUENCE [LARGE SCALE GENOMIC DNA]</scope>
    <source>
        <strain evidence="3 4">R265</strain>
    </source>
</reference>
<dbReference type="PANTHER" id="PTHR12161">
    <property type="entry name" value="IST1 FAMILY MEMBER"/>
    <property type="match status" value="1"/>
</dbReference>
<dbReference type="InterPro" id="IPR042277">
    <property type="entry name" value="IST1-like"/>
</dbReference>